<dbReference type="InterPro" id="IPR002559">
    <property type="entry name" value="Transposase_11"/>
</dbReference>
<gene>
    <name evidence="2" type="ORF">GXP67_31650</name>
</gene>
<dbReference type="PANTHER" id="PTHR30007:SF0">
    <property type="entry name" value="TRANSPOSASE"/>
    <property type="match status" value="1"/>
</dbReference>
<dbReference type="GO" id="GO:0004803">
    <property type="term" value="F:transposase activity"/>
    <property type="evidence" value="ECO:0007669"/>
    <property type="project" value="InterPro"/>
</dbReference>
<dbReference type="EMBL" id="CP048222">
    <property type="protein sequence ID" value="QHT70880.1"/>
    <property type="molecule type" value="Genomic_DNA"/>
</dbReference>
<sequence length="142" mass="16000">MNRWERKRIGKEETPSMIIINSQSIKTAPFICQGKGMYPNGMVSSYGNKKVNGRKRHLVTDTLGLIWSVVVHAAHLTDGVMAEKVVEPLQGYLHRMQKILADRAYKQSFTDWVYENMLGVELEISSPPPSQQGLILLHLGGH</sequence>
<dbReference type="Pfam" id="PF01609">
    <property type="entry name" value="DDE_Tnp_1"/>
    <property type="match status" value="1"/>
</dbReference>
<evidence type="ECO:0000313" key="2">
    <source>
        <dbReference type="EMBL" id="QHT70880.1"/>
    </source>
</evidence>
<dbReference type="KEGG" id="rhoz:GXP67_31650"/>
<dbReference type="Proteomes" id="UP000480178">
    <property type="component" value="Chromosome"/>
</dbReference>
<dbReference type="GO" id="GO:0006313">
    <property type="term" value="P:DNA transposition"/>
    <property type="evidence" value="ECO:0007669"/>
    <property type="project" value="InterPro"/>
</dbReference>
<feature type="domain" description="Transposase IS4-like" evidence="1">
    <location>
        <begin position="15"/>
        <end position="113"/>
    </location>
</feature>
<evidence type="ECO:0000259" key="1">
    <source>
        <dbReference type="Pfam" id="PF01609"/>
    </source>
</evidence>
<organism evidence="2 3">
    <name type="scientific">Rhodocytophaga rosea</name>
    <dbReference type="NCBI Taxonomy" id="2704465"/>
    <lineage>
        <taxon>Bacteria</taxon>
        <taxon>Pseudomonadati</taxon>
        <taxon>Bacteroidota</taxon>
        <taxon>Cytophagia</taxon>
        <taxon>Cytophagales</taxon>
        <taxon>Rhodocytophagaceae</taxon>
        <taxon>Rhodocytophaga</taxon>
    </lineage>
</organism>
<keyword evidence="3" id="KW-1185">Reference proteome</keyword>
<name>A0A6C0GU32_9BACT</name>
<protein>
    <submittedName>
        <fullName evidence="2">Transposase</fullName>
    </submittedName>
</protein>
<dbReference type="PANTHER" id="PTHR30007">
    <property type="entry name" value="PHP DOMAIN PROTEIN"/>
    <property type="match status" value="1"/>
</dbReference>
<dbReference type="AlphaFoldDB" id="A0A6C0GU32"/>
<dbReference type="GO" id="GO:0003677">
    <property type="term" value="F:DNA binding"/>
    <property type="evidence" value="ECO:0007669"/>
    <property type="project" value="InterPro"/>
</dbReference>
<reference evidence="2 3" key="1">
    <citation type="submission" date="2020-01" db="EMBL/GenBank/DDBJ databases">
        <authorList>
            <person name="Kim M.K."/>
        </authorList>
    </citation>
    <scope>NUCLEOTIDE SEQUENCE [LARGE SCALE GENOMIC DNA]</scope>
    <source>
        <strain evidence="2 3">172606-1</strain>
    </source>
</reference>
<evidence type="ECO:0000313" key="3">
    <source>
        <dbReference type="Proteomes" id="UP000480178"/>
    </source>
</evidence>
<dbReference type="RefSeq" id="WP_162446828.1">
    <property type="nucleotide sequence ID" value="NZ_CP048222.1"/>
</dbReference>
<proteinExistence type="predicted"/>
<accession>A0A6C0GU32</accession>